<dbReference type="STRING" id="161895.CPHO_11515"/>
<dbReference type="EMBL" id="CP009249">
    <property type="protein sequence ID" value="APT93412.1"/>
    <property type="molecule type" value="Genomic_DNA"/>
</dbReference>
<evidence type="ECO:0000256" key="1">
    <source>
        <dbReference type="SAM" id="MobiDB-lite"/>
    </source>
</evidence>
<keyword evidence="2" id="KW-1133">Transmembrane helix</keyword>
<feature type="region of interest" description="Disordered" evidence="1">
    <location>
        <begin position="231"/>
        <end position="312"/>
    </location>
</feature>
<feature type="compositionally biased region" description="Basic and acidic residues" evidence="1">
    <location>
        <begin position="293"/>
        <end position="304"/>
    </location>
</feature>
<dbReference type="Proteomes" id="UP000185491">
    <property type="component" value="Chromosome"/>
</dbReference>
<evidence type="ECO:0000256" key="3">
    <source>
        <dbReference type="SAM" id="SignalP"/>
    </source>
</evidence>
<evidence type="ECO:0000313" key="4">
    <source>
        <dbReference type="EMBL" id="APT93412.1"/>
    </source>
</evidence>
<feature type="chain" id="PRO_5012701936" evidence="3">
    <location>
        <begin position="35"/>
        <end position="346"/>
    </location>
</feature>
<dbReference type="AlphaFoldDB" id="A0A1L7D650"/>
<proteinExistence type="predicted"/>
<feature type="signal peptide" evidence="3">
    <location>
        <begin position="1"/>
        <end position="34"/>
    </location>
</feature>
<keyword evidence="3" id="KW-0732">Signal</keyword>
<feature type="compositionally biased region" description="Basic and acidic residues" evidence="1">
    <location>
        <begin position="257"/>
        <end position="276"/>
    </location>
</feature>
<evidence type="ECO:0000256" key="2">
    <source>
        <dbReference type="SAM" id="Phobius"/>
    </source>
</evidence>
<accession>A0A1L7D650</accession>
<keyword evidence="2" id="KW-0812">Transmembrane</keyword>
<keyword evidence="5" id="KW-1185">Reference proteome</keyword>
<sequence>MNNTNSRLGAKFRTLGVLGGTAFLASSMAPLALALPPGGAGDDTPGTYSSVSPSEVEQCGYLDFEVGGFPAGEIVNIKIDDGAGFGGDMSVQGQGVVARHKINSDGTASGSIEVPCDLPPGQHHLRYLATEGERNLGYTNRGGSNFTVIKAANDSADNSGGGSNSGDSDSDSNSNSGTTSTGTDSNRGGSRVVSNRGSGNSNRNSNRSNSGSRQQEEEIVEEVIYVEEGGQNQARSQSIGNSGGSNSSGGSANKQGAKKESLDDSVAKPKIADSKSSKSKTTSTATAANSGIFDKDKDKPKDDDSVLAADSSGPNSTPYVGLFVGFAILLVGMTAINAWLLMQRRK</sequence>
<feature type="compositionally biased region" description="Low complexity" evidence="1">
    <location>
        <begin position="165"/>
        <end position="213"/>
    </location>
</feature>
<protein>
    <submittedName>
        <fullName evidence="4">Uncharacterized protein</fullName>
    </submittedName>
</protein>
<keyword evidence="2" id="KW-0472">Membrane</keyword>
<dbReference type="OrthoDB" id="4401529at2"/>
<feature type="compositionally biased region" description="Low complexity" evidence="1">
    <location>
        <begin position="279"/>
        <end position="288"/>
    </location>
</feature>
<dbReference type="RefSeq" id="WP_075735974.1">
    <property type="nucleotide sequence ID" value="NZ_CP009249.1"/>
</dbReference>
<feature type="transmembrane region" description="Helical" evidence="2">
    <location>
        <begin position="319"/>
        <end position="342"/>
    </location>
</feature>
<feature type="region of interest" description="Disordered" evidence="1">
    <location>
        <begin position="156"/>
        <end position="217"/>
    </location>
</feature>
<reference evidence="4 5" key="1">
    <citation type="submission" date="2014-08" db="EMBL/GenBank/DDBJ databases">
        <title>Complete genome sequence of Corynebacterium phocae M408/89/1(T)(=DSM 44612(T)), isolated from the common seal (Phoca vitulina).</title>
        <authorList>
            <person name="Ruckert C."/>
            <person name="Albersmeier A."/>
            <person name="Winkler A."/>
            <person name="Kalinowski J."/>
        </authorList>
    </citation>
    <scope>NUCLEOTIDE SEQUENCE [LARGE SCALE GENOMIC DNA]</scope>
    <source>
        <strain evidence="4 5">M408/89/1</strain>
    </source>
</reference>
<name>A0A1L7D650_9CORY</name>
<dbReference type="KEGG" id="cpho:CPHO_11515"/>
<evidence type="ECO:0000313" key="5">
    <source>
        <dbReference type="Proteomes" id="UP000185491"/>
    </source>
</evidence>
<organism evidence="4 5">
    <name type="scientific">Corynebacterium phocae</name>
    <dbReference type="NCBI Taxonomy" id="161895"/>
    <lineage>
        <taxon>Bacteria</taxon>
        <taxon>Bacillati</taxon>
        <taxon>Actinomycetota</taxon>
        <taxon>Actinomycetes</taxon>
        <taxon>Mycobacteriales</taxon>
        <taxon>Corynebacteriaceae</taxon>
        <taxon>Corynebacterium</taxon>
    </lineage>
</organism>
<gene>
    <name evidence="4" type="ORF">CPHO_11515</name>
</gene>